<evidence type="ECO:0000313" key="2">
    <source>
        <dbReference type="EMBL" id="KOG68363.1"/>
    </source>
</evidence>
<gene>
    <name evidence="2" type="ORF">ADK38_41140</name>
</gene>
<protein>
    <recommendedName>
        <fullName evidence="1">AMP-dependent synthetase/ligase domain-containing protein</fullName>
    </recommendedName>
</protein>
<accession>A0ABR5IU16</accession>
<dbReference type="PANTHER" id="PTHR45527">
    <property type="entry name" value="NONRIBOSOMAL PEPTIDE SYNTHETASE"/>
    <property type="match status" value="1"/>
</dbReference>
<sequence length="87" mass="9212">VGAASAGVSIGRPIANTRVYVLDAALRPVALGVAGELYIAGDGLARGYHRRPDLSAERFVADPYGPAGARMYRTGDLVRWRADGELE</sequence>
<dbReference type="InterPro" id="IPR000873">
    <property type="entry name" value="AMP-dep_synth/lig_dom"/>
</dbReference>
<comment type="caution">
    <text evidence="2">The sequence shown here is derived from an EMBL/GenBank/DDBJ whole genome shotgun (WGS) entry which is preliminary data.</text>
</comment>
<proteinExistence type="predicted"/>
<dbReference type="PANTHER" id="PTHR45527:SF1">
    <property type="entry name" value="FATTY ACID SYNTHASE"/>
    <property type="match status" value="1"/>
</dbReference>
<keyword evidence="3" id="KW-1185">Reference proteome</keyword>
<dbReference type="Gene3D" id="2.30.38.10">
    <property type="entry name" value="Luciferase, Domain 3"/>
    <property type="match status" value="1"/>
</dbReference>
<reference evidence="2 3" key="1">
    <citation type="submission" date="2015-07" db="EMBL/GenBank/DDBJ databases">
        <authorList>
            <person name="Ju K.-S."/>
            <person name="Doroghazi J.R."/>
            <person name="Metcalf W.W."/>
        </authorList>
    </citation>
    <scope>NUCLEOTIDE SEQUENCE [LARGE SCALE GENOMIC DNA]</scope>
    <source>
        <strain evidence="2 3">NRRL B-3589</strain>
    </source>
</reference>
<dbReference type="Proteomes" id="UP000037020">
    <property type="component" value="Unassembled WGS sequence"/>
</dbReference>
<evidence type="ECO:0000313" key="3">
    <source>
        <dbReference type="Proteomes" id="UP000037020"/>
    </source>
</evidence>
<dbReference type="SUPFAM" id="SSF56801">
    <property type="entry name" value="Acetyl-CoA synthetase-like"/>
    <property type="match status" value="1"/>
</dbReference>
<feature type="non-terminal residue" evidence="2">
    <location>
        <position position="1"/>
    </location>
</feature>
<feature type="domain" description="AMP-dependent synthetase/ligase" evidence="1">
    <location>
        <begin position="9"/>
        <end position="49"/>
    </location>
</feature>
<evidence type="ECO:0000259" key="1">
    <source>
        <dbReference type="Pfam" id="PF00501"/>
    </source>
</evidence>
<dbReference type="Pfam" id="PF00501">
    <property type="entry name" value="AMP-binding"/>
    <property type="match status" value="1"/>
</dbReference>
<feature type="non-terminal residue" evidence="2">
    <location>
        <position position="87"/>
    </location>
</feature>
<dbReference type="EMBL" id="LGUT01003955">
    <property type="protein sequence ID" value="KOG68363.1"/>
    <property type="molecule type" value="Genomic_DNA"/>
</dbReference>
<name>A0ABR5IU16_9ACTN</name>
<organism evidence="2 3">
    <name type="scientific">Streptomyces varsoviensis</name>
    <dbReference type="NCBI Taxonomy" id="67373"/>
    <lineage>
        <taxon>Bacteria</taxon>
        <taxon>Bacillati</taxon>
        <taxon>Actinomycetota</taxon>
        <taxon>Actinomycetes</taxon>
        <taxon>Kitasatosporales</taxon>
        <taxon>Streptomycetaceae</taxon>
        <taxon>Streptomyces</taxon>
    </lineage>
</organism>